<name>A0A9Q8X3L4_9GAMM</name>
<accession>A0A9Q8X3L4</accession>
<reference evidence="2" key="1">
    <citation type="submission" date="2022-05" db="EMBL/GenBank/DDBJ databases">
        <title>Single-amplified genomics reveal most streamlined microbe among free-living bacteria.</title>
        <authorList>
            <person name="Roda-Garcia J."/>
            <person name="Haro-Moreno J.M."/>
            <person name="Rodriguez-Valera F."/>
            <person name="Almagro-Moreno S."/>
            <person name="Lopez-Perez M."/>
        </authorList>
    </citation>
    <scope>NUCLEOTIDE SEQUENCE</scope>
    <source>
        <strain evidence="2">TMED112-D2-2</strain>
    </source>
</reference>
<keyword evidence="1" id="KW-0175">Coiled coil</keyword>
<proteinExistence type="predicted"/>
<organism evidence="2 3">
    <name type="scientific">SAR86 cluster bacterium</name>
    <dbReference type="NCBI Taxonomy" id="2030880"/>
    <lineage>
        <taxon>Bacteria</taxon>
        <taxon>Pseudomonadati</taxon>
        <taxon>Pseudomonadota</taxon>
        <taxon>Gammaproteobacteria</taxon>
        <taxon>SAR86 cluster</taxon>
    </lineage>
</organism>
<evidence type="ECO:0000256" key="1">
    <source>
        <dbReference type="SAM" id="Coils"/>
    </source>
</evidence>
<evidence type="ECO:0000313" key="2">
    <source>
        <dbReference type="EMBL" id="URQ62793.1"/>
    </source>
</evidence>
<feature type="coiled-coil region" evidence="1">
    <location>
        <begin position="40"/>
        <end position="67"/>
    </location>
</feature>
<keyword evidence="3" id="KW-1185">Reference proteome</keyword>
<protein>
    <submittedName>
        <fullName evidence="2">Uncharacterized protein</fullName>
    </submittedName>
</protein>
<sequence>MVNVFVMYSSKILKATQIILFFGLSSSVNLAEEDNILISYIVKYEEINRLEEKIAELSQKILDDYQVSMTAEHIEFNAERYFIGFKVIRIDKQNFLELKFNKIKIEDYLNKKINE</sequence>
<dbReference type="AlphaFoldDB" id="A0A9Q8X3L4"/>
<dbReference type="Proteomes" id="UP001056381">
    <property type="component" value="Chromosome"/>
</dbReference>
<evidence type="ECO:0000313" key="3">
    <source>
        <dbReference type="Proteomes" id="UP001056381"/>
    </source>
</evidence>
<gene>
    <name evidence="2" type="ORF">M9B40_03445</name>
</gene>
<dbReference type="EMBL" id="CP097966">
    <property type="protein sequence ID" value="URQ62793.1"/>
    <property type="molecule type" value="Genomic_DNA"/>
</dbReference>